<dbReference type="Proteomes" id="UP000324325">
    <property type="component" value="Unassembled WGS sequence"/>
</dbReference>
<feature type="transmembrane region" description="Helical" evidence="1">
    <location>
        <begin position="41"/>
        <end position="62"/>
    </location>
</feature>
<feature type="transmembrane region" description="Helical" evidence="1">
    <location>
        <begin position="242"/>
        <end position="265"/>
    </location>
</feature>
<dbReference type="EMBL" id="VSTG01000042">
    <property type="protein sequence ID" value="TYL51871.1"/>
    <property type="molecule type" value="Genomic_DNA"/>
</dbReference>
<organism evidence="2 3">
    <name type="scientific">Agathobacter rectalis</name>
    <dbReference type="NCBI Taxonomy" id="39491"/>
    <lineage>
        <taxon>Bacteria</taxon>
        <taxon>Bacillati</taxon>
        <taxon>Bacillota</taxon>
        <taxon>Clostridia</taxon>
        <taxon>Lachnospirales</taxon>
        <taxon>Lachnospiraceae</taxon>
        <taxon>Agathobacter</taxon>
    </lineage>
</organism>
<feature type="transmembrane region" description="Helical" evidence="1">
    <location>
        <begin position="272"/>
        <end position="288"/>
    </location>
</feature>
<reference evidence="2 3" key="2">
    <citation type="submission" date="2019-09" db="EMBL/GenBank/DDBJ databases">
        <title>Strain-level analysis of Eubacterium rectale using genomes from metagenomes.</title>
        <authorList>
            <person name="Karcher N."/>
            <person name="Segata N."/>
        </authorList>
    </citation>
    <scope>NUCLEOTIDE SEQUENCE [LARGE SCALE GENOMIC DNA]</scope>
    <source>
        <strain evidence="2 3">L2-21</strain>
    </source>
</reference>
<feature type="transmembrane region" description="Helical" evidence="1">
    <location>
        <begin position="133"/>
        <end position="148"/>
    </location>
</feature>
<name>A0A5S4V3R3_9FIRM</name>
<evidence type="ECO:0008006" key="4">
    <source>
        <dbReference type="Google" id="ProtNLM"/>
    </source>
</evidence>
<feature type="transmembrane region" description="Helical" evidence="1">
    <location>
        <begin position="82"/>
        <end position="102"/>
    </location>
</feature>
<evidence type="ECO:0000313" key="3">
    <source>
        <dbReference type="Proteomes" id="UP000324325"/>
    </source>
</evidence>
<feature type="transmembrane region" description="Helical" evidence="1">
    <location>
        <begin position="157"/>
        <end position="181"/>
    </location>
</feature>
<reference evidence="2 3" key="1">
    <citation type="submission" date="2019-08" db="EMBL/GenBank/DDBJ databases">
        <authorList>
            <person name="Duncan S."/>
            <person name="Walker A."/>
        </authorList>
    </citation>
    <scope>NUCLEOTIDE SEQUENCE [LARGE SCALE GENOMIC DNA]</scope>
    <source>
        <strain evidence="2 3">L2-21</strain>
    </source>
</reference>
<feature type="transmembrane region" description="Helical" evidence="1">
    <location>
        <begin position="6"/>
        <end position="29"/>
    </location>
</feature>
<dbReference type="AlphaFoldDB" id="A0A5S4V3R3"/>
<feature type="transmembrane region" description="Helical" evidence="1">
    <location>
        <begin position="109"/>
        <end position="127"/>
    </location>
</feature>
<keyword evidence="1" id="KW-0472">Membrane</keyword>
<accession>A0A5S4V3R3</accession>
<evidence type="ECO:0000313" key="2">
    <source>
        <dbReference type="EMBL" id="TYL51871.1"/>
    </source>
</evidence>
<keyword evidence="1" id="KW-1133">Transmembrane helix</keyword>
<evidence type="ECO:0000256" key="1">
    <source>
        <dbReference type="SAM" id="Phobius"/>
    </source>
</evidence>
<comment type="caution">
    <text evidence="2">The sequence shown here is derived from an EMBL/GenBank/DDBJ whole genome shotgun (WGS) entry which is preliminary data.</text>
</comment>
<gene>
    <name evidence="2" type="ORF">FYL37_15690</name>
</gene>
<sequence>MMVIFMITLLYAMKTGDLYWSILILLIYNSKKINIESVYRISLRIIIIGIISVLFLYLIGVLPDVLTSRDTLEQIDYNRHSLGFYHSNVFPLLIFYLEVYYICIVKERVRDSVIVLFMIFAVIVNVFCRSRNAIIISLLLSVFVILAKKKENGENKVLYHATVLSIPVMSIFSFSMMFLLLRGGIWNTIDTFFSGRFRLAIFKMRRIGFHFINVMSNENFINDNITYANGQDLSTVVLDNGYLYIILRYGILVLFFYFFIAYLLAKKNKRNICILGTIVMVFIANFVDNDLVDYSFLPFILWAFNDFGTNNVIKNVRVKFEKIKEDK</sequence>
<keyword evidence="1" id="KW-0812">Transmembrane</keyword>
<proteinExistence type="predicted"/>
<protein>
    <recommendedName>
        <fullName evidence="4">Polysaccharide polymerase</fullName>
    </recommendedName>
</protein>